<comment type="caution">
    <text evidence="1">The sequence shown here is derived from an EMBL/GenBank/DDBJ whole genome shotgun (WGS) entry which is preliminary data.</text>
</comment>
<proteinExistence type="predicted"/>
<gene>
    <name evidence="1" type="ORF">HMPREF3192_00383</name>
</gene>
<protein>
    <submittedName>
        <fullName evidence="1">Uncharacterized protein</fullName>
    </submittedName>
</protein>
<evidence type="ECO:0000313" key="2">
    <source>
        <dbReference type="Proteomes" id="UP000070675"/>
    </source>
</evidence>
<dbReference type="STRING" id="1393034.HMPREF3192_00383"/>
<reference evidence="2" key="1">
    <citation type="submission" date="2016-01" db="EMBL/GenBank/DDBJ databases">
        <authorList>
            <person name="Mitreva M."/>
            <person name="Pepin K.H."/>
            <person name="Mihindukulasuriya K.A."/>
            <person name="Fulton R."/>
            <person name="Fronick C."/>
            <person name="O'Laughlin M."/>
            <person name="Miner T."/>
            <person name="Herter B."/>
            <person name="Rosa B.A."/>
            <person name="Cordes M."/>
            <person name="Tomlinson C."/>
            <person name="Wollam A."/>
            <person name="Palsikar V.B."/>
            <person name="Mardis E.R."/>
            <person name="Wilson R.K."/>
        </authorList>
    </citation>
    <scope>NUCLEOTIDE SEQUENCE [LARGE SCALE GENOMIC DNA]</scope>
    <source>
        <strain evidence="2">DNF00019</strain>
    </source>
</reference>
<dbReference type="EMBL" id="LSCR01000005">
    <property type="protein sequence ID" value="KXB35302.1"/>
    <property type="molecule type" value="Genomic_DNA"/>
</dbReference>
<dbReference type="AlphaFoldDB" id="A0A133XWJ0"/>
<accession>A0A133XWJ0</accession>
<dbReference type="Proteomes" id="UP000070675">
    <property type="component" value="Unassembled WGS sequence"/>
</dbReference>
<evidence type="ECO:0000313" key="1">
    <source>
        <dbReference type="EMBL" id="KXB35302.1"/>
    </source>
</evidence>
<name>A0A133XWJ0_9ACTN</name>
<keyword evidence="2" id="KW-1185">Reference proteome</keyword>
<sequence>MAPIFSSDLLAELLARCDLRDQTEAPRLMNTGVMRAFVIFTIAHIVGEVEII</sequence>
<organism evidence="1 2">
    <name type="scientific">Atopobium deltae</name>
    <dbReference type="NCBI Taxonomy" id="1393034"/>
    <lineage>
        <taxon>Bacteria</taxon>
        <taxon>Bacillati</taxon>
        <taxon>Actinomycetota</taxon>
        <taxon>Coriobacteriia</taxon>
        <taxon>Coriobacteriales</taxon>
        <taxon>Atopobiaceae</taxon>
        <taxon>Atopobium</taxon>
    </lineage>
</organism>
<dbReference type="PATRIC" id="fig|1393034.3.peg.372"/>